<keyword evidence="2" id="KW-0503">Monooxygenase</keyword>
<dbReference type="SUPFAM" id="SSF54909">
    <property type="entry name" value="Dimeric alpha+beta barrel"/>
    <property type="match status" value="1"/>
</dbReference>
<keyword evidence="3" id="KW-1185">Reference proteome</keyword>
<dbReference type="Pfam" id="PF03992">
    <property type="entry name" value="ABM"/>
    <property type="match status" value="1"/>
</dbReference>
<sequence length="101" mass="11239">MIYEHAELRINPETEEEFLAEFPAATHLLLAAQGCHSVELQASVDTAGIYLLRVGWESLEDHTVVFPGTSQAEVLYKILLAHCLEAPHVVHFSGQDVLNTR</sequence>
<dbReference type="InterPro" id="IPR007138">
    <property type="entry name" value="ABM_dom"/>
</dbReference>
<feature type="domain" description="ABM" evidence="1">
    <location>
        <begin position="1"/>
        <end position="62"/>
    </location>
</feature>
<comment type="caution">
    <text evidence="2">The sequence shown here is derived from an EMBL/GenBank/DDBJ whole genome shotgun (WGS) entry which is preliminary data.</text>
</comment>
<gene>
    <name evidence="2" type="ORF">V3C41_19685</name>
</gene>
<dbReference type="Gene3D" id="3.30.70.100">
    <property type="match status" value="1"/>
</dbReference>
<evidence type="ECO:0000313" key="2">
    <source>
        <dbReference type="EMBL" id="MEO3943299.1"/>
    </source>
</evidence>
<dbReference type="InterPro" id="IPR011008">
    <property type="entry name" value="Dimeric_a/b-barrel"/>
</dbReference>
<reference evidence="2 3" key="1">
    <citation type="journal article" date="2024" name="Appl. Microbiol. Biotechnol.">
        <title>Biosynthetic gene clusters with biotechnological applications in novel Antarctic isolates from Actinomycetota.</title>
        <authorList>
            <person name="Bruna P."/>
            <person name="Nunez-Montero K."/>
            <person name="Contreras M.J."/>
            <person name="Leal K."/>
            <person name="Garcia M."/>
            <person name="Abanto M."/>
            <person name="Barrientos L."/>
        </authorList>
    </citation>
    <scope>NUCLEOTIDE SEQUENCE [LARGE SCALE GENOMIC DNA]</scope>
    <source>
        <strain evidence="2 3">Se16.17</strain>
    </source>
</reference>
<dbReference type="RefSeq" id="WP_347783463.1">
    <property type="nucleotide sequence ID" value="NZ_JBBMFV010000004.1"/>
</dbReference>
<evidence type="ECO:0000313" key="3">
    <source>
        <dbReference type="Proteomes" id="UP001448614"/>
    </source>
</evidence>
<keyword evidence="2" id="KW-0560">Oxidoreductase</keyword>
<protein>
    <submittedName>
        <fullName evidence="2">Antibiotic biosynthesis monooxygenase family protein</fullName>
    </submittedName>
</protein>
<dbReference type="Proteomes" id="UP001448614">
    <property type="component" value="Unassembled WGS sequence"/>
</dbReference>
<dbReference type="EMBL" id="JBBMFV010000004">
    <property type="protein sequence ID" value="MEO3943299.1"/>
    <property type="molecule type" value="Genomic_DNA"/>
</dbReference>
<proteinExistence type="predicted"/>
<dbReference type="GO" id="GO:0004497">
    <property type="term" value="F:monooxygenase activity"/>
    <property type="evidence" value="ECO:0007669"/>
    <property type="project" value="UniProtKB-KW"/>
</dbReference>
<accession>A0ABV0GXR5</accession>
<name>A0ABV0GXR5_PAENI</name>
<evidence type="ECO:0000259" key="1">
    <source>
        <dbReference type="Pfam" id="PF03992"/>
    </source>
</evidence>
<organism evidence="2 3">
    <name type="scientific">Paenarthrobacter nicotinovorans</name>
    <name type="common">Arthrobacter nicotinovorans</name>
    <dbReference type="NCBI Taxonomy" id="29320"/>
    <lineage>
        <taxon>Bacteria</taxon>
        <taxon>Bacillati</taxon>
        <taxon>Actinomycetota</taxon>
        <taxon>Actinomycetes</taxon>
        <taxon>Micrococcales</taxon>
        <taxon>Micrococcaceae</taxon>
        <taxon>Paenarthrobacter</taxon>
    </lineage>
</organism>